<evidence type="ECO:0000313" key="2">
    <source>
        <dbReference type="Proteomes" id="UP000708208"/>
    </source>
</evidence>
<comment type="caution">
    <text evidence="1">The sequence shown here is derived from an EMBL/GenBank/DDBJ whole genome shotgun (WGS) entry which is preliminary data.</text>
</comment>
<reference evidence="1" key="1">
    <citation type="submission" date="2021-06" db="EMBL/GenBank/DDBJ databases">
        <authorList>
            <person name="Hodson N. C."/>
            <person name="Mongue J. A."/>
            <person name="Jaron S. K."/>
        </authorList>
    </citation>
    <scope>NUCLEOTIDE SEQUENCE</scope>
</reference>
<dbReference type="EMBL" id="CAJVCH010373657">
    <property type="protein sequence ID" value="CAG7816570.1"/>
    <property type="molecule type" value="Genomic_DNA"/>
</dbReference>
<keyword evidence="2" id="KW-1185">Reference proteome</keyword>
<accession>A0A8J2KKD0</accession>
<dbReference type="Proteomes" id="UP000708208">
    <property type="component" value="Unassembled WGS sequence"/>
</dbReference>
<proteinExistence type="predicted"/>
<sequence>GDHFCTLCHFRTTLGRDWQTAKSQLNRKIHDMKQALNQRYGQAALAAGGEIAAVVGANQAIDVVAGAGGGIPAADQQGGGFDLDIEEQMLLAE</sequence>
<protein>
    <submittedName>
        <fullName evidence="1">Uncharacterized protein</fullName>
    </submittedName>
</protein>
<dbReference type="AlphaFoldDB" id="A0A8J2KKD0"/>
<feature type="non-terminal residue" evidence="1">
    <location>
        <position position="1"/>
    </location>
</feature>
<name>A0A8J2KKD0_9HEXA</name>
<gene>
    <name evidence="1" type="ORF">AFUS01_LOCUS27185</name>
</gene>
<organism evidence="1 2">
    <name type="scientific">Allacma fusca</name>
    <dbReference type="NCBI Taxonomy" id="39272"/>
    <lineage>
        <taxon>Eukaryota</taxon>
        <taxon>Metazoa</taxon>
        <taxon>Ecdysozoa</taxon>
        <taxon>Arthropoda</taxon>
        <taxon>Hexapoda</taxon>
        <taxon>Collembola</taxon>
        <taxon>Symphypleona</taxon>
        <taxon>Sminthuridae</taxon>
        <taxon>Allacma</taxon>
    </lineage>
</organism>
<evidence type="ECO:0000313" key="1">
    <source>
        <dbReference type="EMBL" id="CAG7816570.1"/>
    </source>
</evidence>